<dbReference type="Gene3D" id="3.90.1150.10">
    <property type="entry name" value="Aspartate Aminotransferase, domain 1"/>
    <property type="match status" value="1"/>
</dbReference>
<dbReference type="EMBL" id="NKHD01000028">
    <property type="protein sequence ID" value="OXT06713.1"/>
    <property type="molecule type" value="Genomic_DNA"/>
</dbReference>
<dbReference type="AlphaFoldDB" id="A0A231VEW0"/>
<gene>
    <name evidence="9" type="ORF">CE561_09820</name>
    <name evidence="8" type="ORF">Thert_00896</name>
</gene>
<dbReference type="FunFam" id="3.40.640.10:FF:000033">
    <property type="entry name" value="Aspartate aminotransferase"/>
    <property type="match status" value="1"/>
</dbReference>
<dbReference type="InterPro" id="IPR004838">
    <property type="entry name" value="NHTrfase_class1_PyrdxlP-BS"/>
</dbReference>
<dbReference type="PROSITE" id="PS00105">
    <property type="entry name" value="AA_TRANSFER_CLASS_1"/>
    <property type="match status" value="1"/>
</dbReference>
<evidence type="ECO:0000313" key="10">
    <source>
        <dbReference type="Proteomes" id="UP000214975"/>
    </source>
</evidence>
<name>A0A231VEW0_THETR</name>
<dbReference type="Proteomes" id="UP000215301">
    <property type="component" value="Unassembled WGS sequence"/>
</dbReference>
<evidence type="ECO:0000256" key="2">
    <source>
        <dbReference type="ARBA" id="ARBA00007441"/>
    </source>
</evidence>
<dbReference type="InterPro" id="IPR015422">
    <property type="entry name" value="PyrdxlP-dep_Trfase_small"/>
</dbReference>
<dbReference type="Pfam" id="PF00155">
    <property type="entry name" value="Aminotran_1_2"/>
    <property type="match status" value="1"/>
</dbReference>
<dbReference type="EC" id="2.6.1.-" evidence="6"/>
<dbReference type="EMBL" id="CP016893">
    <property type="protein sequence ID" value="AST57027.1"/>
    <property type="molecule type" value="Genomic_DNA"/>
</dbReference>
<organism evidence="9 11">
    <name type="scientific">Thermoanaerobacterium thermosaccharolyticum</name>
    <name type="common">Clostridium thermosaccharolyticum</name>
    <dbReference type="NCBI Taxonomy" id="1517"/>
    <lineage>
        <taxon>Bacteria</taxon>
        <taxon>Bacillati</taxon>
        <taxon>Bacillota</taxon>
        <taxon>Clostridia</taxon>
        <taxon>Thermoanaerobacterales</taxon>
        <taxon>Thermoanaerobacteraceae</taxon>
        <taxon>Thermoanaerobacterium</taxon>
    </lineage>
</organism>
<dbReference type="GO" id="GO:0006520">
    <property type="term" value="P:amino acid metabolic process"/>
    <property type="evidence" value="ECO:0007669"/>
    <property type="project" value="InterPro"/>
</dbReference>
<evidence type="ECO:0000313" key="11">
    <source>
        <dbReference type="Proteomes" id="UP000215301"/>
    </source>
</evidence>
<dbReference type="CDD" id="cd00609">
    <property type="entry name" value="AAT_like"/>
    <property type="match status" value="1"/>
</dbReference>
<dbReference type="InterPro" id="IPR050596">
    <property type="entry name" value="AspAT/PAT-like"/>
</dbReference>
<reference evidence="9 11" key="2">
    <citation type="submission" date="2017-06" db="EMBL/GenBank/DDBJ databases">
        <title>Isolation and characterization of a thermophilic and butanogenic Thermoanaerobacterium thermosaccharolyticum M5 capable of efficient degradation of hemicellulose.</title>
        <authorList>
            <person name="Xin F."/>
            <person name="Jiang Y."/>
        </authorList>
    </citation>
    <scope>NUCLEOTIDE SEQUENCE [LARGE SCALE GENOMIC DNA]</scope>
    <source>
        <strain evidence="9 11">M5</strain>
    </source>
</reference>
<dbReference type="PANTHER" id="PTHR46383">
    <property type="entry name" value="ASPARTATE AMINOTRANSFERASE"/>
    <property type="match status" value="1"/>
</dbReference>
<evidence type="ECO:0000256" key="1">
    <source>
        <dbReference type="ARBA" id="ARBA00001933"/>
    </source>
</evidence>
<evidence type="ECO:0000259" key="7">
    <source>
        <dbReference type="Pfam" id="PF00155"/>
    </source>
</evidence>
<evidence type="ECO:0000256" key="4">
    <source>
        <dbReference type="ARBA" id="ARBA00022679"/>
    </source>
</evidence>
<dbReference type="Proteomes" id="UP000214975">
    <property type="component" value="Chromosome"/>
</dbReference>
<dbReference type="InterPro" id="IPR015424">
    <property type="entry name" value="PyrdxlP-dep_Trfase"/>
</dbReference>
<sequence>MNYEDRVAKRAKSIEISTIRYFFNMVKDVPGAISLTIGEPDFVTPRHIIDAAYESLLEGKTGYTVNAGLIELREEISKYLKRNYNVGYKPDGEILVTIGATEAIYIALNTLVEDGDEVLIPEPSFVAYDPCTKLAGGKSVFVPTYEEDNFVLKAETLEKYITDKSKVLVLPYPNNPTGAVLPYEEMVKLADIVKKYDLLVVTDEIYSELVYDGFKHVSFASLPNMWERTVLINGFSKSYAMTGWRLGYIAAPEYFVKHMTKIHQYDVTSASTQSQYAGLEAMKNGENDIKFMREKYDERRKFLYGNLIDMGFECFEPKGAFYIFPSIKKTGLTSAEFAKRLLYEAKVAVVPGSAFGEHGEGHVRMAYATSLDNLKESVKRIEKFMRNFK</sequence>
<evidence type="ECO:0000256" key="6">
    <source>
        <dbReference type="RuleBase" id="RU000481"/>
    </source>
</evidence>
<evidence type="ECO:0000313" key="8">
    <source>
        <dbReference type="EMBL" id="AST57027.1"/>
    </source>
</evidence>
<keyword evidence="5" id="KW-0663">Pyridoxal phosphate</keyword>
<comment type="similarity">
    <text evidence="2 6">Belongs to the class-I pyridoxal-phosphate-dependent aminotransferase family.</text>
</comment>
<dbReference type="GO" id="GO:0008483">
    <property type="term" value="F:transaminase activity"/>
    <property type="evidence" value="ECO:0007669"/>
    <property type="project" value="UniProtKB-KW"/>
</dbReference>
<dbReference type="Gene3D" id="3.40.640.10">
    <property type="entry name" value="Type I PLP-dependent aspartate aminotransferase-like (Major domain)"/>
    <property type="match status" value="1"/>
</dbReference>
<comment type="cofactor">
    <cofactor evidence="1 6">
        <name>pyridoxal 5'-phosphate</name>
        <dbReference type="ChEBI" id="CHEBI:597326"/>
    </cofactor>
</comment>
<dbReference type="PANTHER" id="PTHR46383:SF3">
    <property type="entry name" value="ASPARTATE AMINOTRANSFERASE-RELATED"/>
    <property type="match status" value="1"/>
</dbReference>
<keyword evidence="4 6" id="KW-0808">Transferase</keyword>
<dbReference type="InterPro" id="IPR015421">
    <property type="entry name" value="PyrdxlP-dep_Trfase_major"/>
</dbReference>
<accession>A0A231VEW0</accession>
<evidence type="ECO:0000256" key="3">
    <source>
        <dbReference type="ARBA" id="ARBA00022576"/>
    </source>
</evidence>
<evidence type="ECO:0000256" key="5">
    <source>
        <dbReference type="ARBA" id="ARBA00022898"/>
    </source>
</evidence>
<dbReference type="SUPFAM" id="SSF53383">
    <property type="entry name" value="PLP-dependent transferases"/>
    <property type="match status" value="1"/>
</dbReference>
<protein>
    <recommendedName>
        <fullName evidence="6">Aminotransferase</fullName>
        <ecNumber evidence="6">2.6.1.-</ecNumber>
    </recommendedName>
</protein>
<dbReference type="GO" id="GO:0030170">
    <property type="term" value="F:pyridoxal phosphate binding"/>
    <property type="evidence" value="ECO:0007669"/>
    <property type="project" value="InterPro"/>
</dbReference>
<dbReference type="InterPro" id="IPR004839">
    <property type="entry name" value="Aminotransferase_I/II_large"/>
</dbReference>
<feature type="domain" description="Aminotransferase class I/classII large" evidence="7">
    <location>
        <begin position="33"/>
        <end position="381"/>
    </location>
</feature>
<evidence type="ECO:0000313" key="9">
    <source>
        <dbReference type="EMBL" id="OXT06713.1"/>
    </source>
</evidence>
<proteinExistence type="inferred from homology"/>
<dbReference type="RefSeq" id="WP_094045876.1">
    <property type="nucleotide sequence ID" value="NZ_CP016893.1"/>
</dbReference>
<reference evidence="8 10" key="1">
    <citation type="submission" date="2016-08" db="EMBL/GenBank/DDBJ databases">
        <title>A novel genetic cassette of butanologenic Thermoanaerobacterium thermosaccharolyticum that directly convert cellulose to butanol.</title>
        <authorList>
            <person name="Li T."/>
            <person name="He J."/>
        </authorList>
    </citation>
    <scope>NUCLEOTIDE SEQUENCE [LARGE SCALE GENOMIC DNA]</scope>
    <source>
        <strain evidence="8 10">TG57</strain>
    </source>
</reference>
<keyword evidence="3 6" id="KW-0032">Aminotransferase</keyword>